<dbReference type="PROSITE" id="PS51329">
    <property type="entry name" value="C_CAP_COFACTOR_C"/>
    <property type="match status" value="1"/>
</dbReference>
<sequence length="355" mass="39104">MGCVHCKRSPFKPGGLKSRSSPERKTYSWDKRANVNAEDYTVENAKGATIVKYPGRVRGQQFIIQNCEDSTIYVLYHVNTVTIDDCINCNIILGPTKGSVFLRKCRDCRLATACQQLRARDCCHLDLFLCCATQPSIESCSEMRFGCLCLTYNQLEADLKSANLSAFNNSWSEIHDFTPSETGCNWSLLPQDVRMEDFLPVPSTEHMEHSPSMQLSLDPSDSDVPRTAGPHCQLGKQRCLVVFFSDGQSSQRALYFVHEMEKTPNILVQTKEVTLDKATAEKIFRTSSYNAVIGSGPVIALEYTGDACLSSCQEVAKAIATETGSTGLVYVSSQANSALRQIEGVFGAAASRGIQ</sequence>
<organism evidence="16">
    <name type="scientific">Ixodes ricinus</name>
    <name type="common">Common tick</name>
    <name type="synonym">Acarus ricinus</name>
    <dbReference type="NCBI Taxonomy" id="34613"/>
    <lineage>
        <taxon>Eukaryota</taxon>
        <taxon>Metazoa</taxon>
        <taxon>Ecdysozoa</taxon>
        <taxon>Arthropoda</taxon>
        <taxon>Chelicerata</taxon>
        <taxon>Arachnida</taxon>
        <taxon>Acari</taxon>
        <taxon>Parasitiformes</taxon>
        <taxon>Ixodida</taxon>
        <taxon>Ixodoidea</taxon>
        <taxon>Ixodidae</taxon>
        <taxon>Ixodinae</taxon>
        <taxon>Ixodes</taxon>
    </lineage>
</organism>
<protein>
    <recommendedName>
        <fullName evidence="3 12">Protein XRP2</fullName>
    </recommendedName>
</protein>
<evidence type="ECO:0000259" key="15">
    <source>
        <dbReference type="PROSITE" id="PS51329"/>
    </source>
</evidence>
<evidence type="ECO:0000313" key="16">
    <source>
        <dbReference type="EMBL" id="JAR88606.1"/>
    </source>
</evidence>
<evidence type="ECO:0000256" key="14">
    <source>
        <dbReference type="SAM" id="MobiDB-lite"/>
    </source>
</evidence>
<dbReference type="SMART" id="SM00673">
    <property type="entry name" value="CARP"/>
    <property type="match status" value="2"/>
</dbReference>
<feature type="binding site" evidence="13">
    <location>
        <begin position="98"/>
        <end position="99"/>
    </location>
    <ligand>
        <name>GTP</name>
        <dbReference type="ChEBI" id="CHEBI:37565"/>
    </ligand>
</feature>
<evidence type="ECO:0000256" key="8">
    <source>
        <dbReference type="ARBA" id="ARBA00023134"/>
    </source>
</evidence>
<dbReference type="GO" id="GO:0005525">
    <property type="term" value="F:GTP binding"/>
    <property type="evidence" value="ECO:0007669"/>
    <property type="project" value="UniProtKB-UniRule"/>
</dbReference>
<evidence type="ECO:0000256" key="4">
    <source>
        <dbReference type="ARBA" id="ARBA00022468"/>
    </source>
</evidence>
<keyword evidence="6" id="KW-0519">Myristate</keyword>
<dbReference type="PANTHER" id="PTHR15440">
    <property type="entry name" value="XRP2 PROTEIN"/>
    <property type="match status" value="1"/>
</dbReference>
<feature type="region of interest" description="Disordered" evidence="14">
    <location>
        <begin position="203"/>
        <end position="228"/>
    </location>
</feature>
<dbReference type="InterPro" id="IPR036223">
    <property type="entry name" value="CAP_C_sf"/>
</dbReference>
<dbReference type="GO" id="GO:0005929">
    <property type="term" value="C:cilium"/>
    <property type="evidence" value="ECO:0007669"/>
    <property type="project" value="TreeGrafter"/>
</dbReference>
<evidence type="ECO:0000256" key="7">
    <source>
        <dbReference type="ARBA" id="ARBA00022741"/>
    </source>
</evidence>
<dbReference type="InterPro" id="IPR036850">
    <property type="entry name" value="NDK-like_dom_sf"/>
</dbReference>
<keyword evidence="4 12" id="KW-0343">GTPase activation</keyword>
<keyword evidence="9" id="KW-0472">Membrane</keyword>
<evidence type="ECO:0000256" key="2">
    <source>
        <dbReference type="ARBA" id="ARBA00008848"/>
    </source>
</evidence>
<dbReference type="PIRSF" id="PIRSF037947">
    <property type="entry name" value="Protein_XRP2"/>
    <property type="match status" value="1"/>
</dbReference>
<dbReference type="InterPro" id="IPR012945">
    <property type="entry name" value="Tubulin-bd_cofactor_C_dom"/>
</dbReference>
<keyword evidence="10" id="KW-0564">Palmitate</keyword>
<dbReference type="EMBL" id="GEGO01006798">
    <property type="protein sequence ID" value="JAR88606.1"/>
    <property type="molecule type" value="Transcribed_RNA"/>
</dbReference>
<keyword evidence="5" id="KW-1003">Cell membrane</keyword>
<evidence type="ECO:0000256" key="13">
    <source>
        <dbReference type="PIRSR" id="PIRSR037947-1"/>
    </source>
</evidence>
<keyword evidence="7 12" id="KW-0547">Nucleotide-binding</keyword>
<evidence type="ECO:0000256" key="3">
    <source>
        <dbReference type="ARBA" id="ARBA00015771"/>
    </source>
</evidence>
<dbReference type="InterPro" id="IPR039093">
    <property type="entry name" value="XRP2"/>
</dbReference>
<dbReference type="Pfam" id="PF07986">
    <property type="entry name" value="TBCC"/>
    <property type="match status" value="1"/>
</dbReference>
<comment type="function">
    <text evidence="12">Acts as a GTPase-activating protein (GAP) for tubulin in concert with tubulin-specific chaperone C, but does not enhance tubulin heterodimerization.</text>
</comment>
<dbReference type="PANTHER" id="PTHR15440:SF0">
    <property type="entry name" value="PROTEIN XRP2"/>
    <property type="match status" value="1"/>
</dbReference>
<dbReference type="InterPro" id="IPR016098">
    <property type="entry name" value="CAP/MinC_C"/>
</dbReference>
<dbReference type="GO" id="GO:0005096">
    <property type="term" value="F:GTPase activator activity"/>
    <property type="evidence" value="ECO:0007669"/>
    <property type="project" value="UniProtKB-UniRule"/>
</dbReference>
<evidence type="ECO:0000256" key="10">
    <source>
        <dbReference type="ARBA" id="ARBA00023139"/>
    </source>
</evidence>
<feature type="binding site" evidence="13">
    <location>
        <begin position="115"/>
        <end position="118"/>
    </location>
    <ligand>
        <name>GTP</name>
        <dbReference type="ChEBI" id="CHEBI:37565"/>
    </ligand>
</feature>
<reference evidence="16" key="1">
    <citation type="journal article" date="2018" name="PLoS Negl. Trop. Dis.">
        <title>Sialome diversity of ticks revealed by RNAseq of single tick salivary glands.</title>
        <authorList>
            <person name="Perner J."/>
            <person name="Kropackova S."/>
            <person name="Kopacek P."/>
            <person name="Ribeiro J.M."/>
        </authorList>
    </citation>
    <scope>NUCLEOTIDE SEQUENCE</scope>
    <source>
        <strain evidence="16">Siblings of single egg batch collected in Ceske Budejovice</strain>
        <tissue evidence="16">Salivary glands</tissue>
    </source>
</reference>
<comment type="similarity">
    <text evidence="2 12">Belongs to the TBCC family.</text>
</comment>
<dbReference type="Gene3D" id="3.30.70.141">
    <property type="entry name" value="Nucleoside diphosphate kinase-like domain"/>
    <property type="match status" value="1"/>
</dbReference>
<dbReference type="InterPro" id="IPR017901">
    <property type="entry name" value="C-CAP_CF_C-like"/>
</dbReference>
<keyword evidence="11" id="KW-0449">Lipoprotein</keyword>
<evidence type="ECO:0000256" key="9">
    <source>
        <dbReference type="ARBA" id="ARBA00023136"/>
    </source>
</evidence>
<dbReference type="InterPro" id="IPR006599">
    <property type="entry name" value="CARP_motif"/>
</dbReference>
<dbReference type="FunFam" id="2.160.20.70:FF:000004">
    <property type="entry name" value="Protein XRP2"/>
    <property type="match status" value="1"/>
</dbReference>
<accession>A0A147BCW3</accession>
<evidence type="ECO:0000256" key="12">
    <source>
        <dbReference type="PIRNR" id="PIRNR037947"/>
    </source>
</evidence>
<dbReference type="AlphaFoldDB" id="A0A147BCW3"/>
<dbReference type="GO" id="GO:0006892">
    <property type="term" value="P:post-Golgi vesicle-mediated transport"/>
    <property type="evidence" value="ECO:0007669"/>
    <property type="project" value="TreeGrafter"/>
</dbReference>
<name>A0A147BCW3_IXORI</name>
<dbReference type="SUPFAM" id="SSF54919">
    <property type="entry name" value="Nucleoside diphosphate kinase, NDK"/>
    <property type="match status" value="1"/>
</dbReference>
<evidence type="ECO:0000256" key="6">
    <source>
        <dbReference type="ARBA" id="ARBA00022707"/>
    </source>
</evidence>
<dbReference type="SUPFAM" id="SSF69340">
    <property type="entry name" value="C-terminal domain of adenylylcyclase associated protein"/>
    <property type="match status" value="1"/>
</dbReference>
<keyword evidence="8 12" id="KW-0342">GTP-binding</keyword>
<dbReference type="GO" id="GO:1990075">
    <property type="term" value="C:periciliary membrane compartment"/>
    <property type="evidence" value="ECO:0007669"/>
    <property type="project" value="TreeGrafter"/>
</dbReference>
<feature type="domain" description="C-CAP/cofactor C-like" evidence="15">
    <location>
        <begin position="22"/>
        <end position="179"/>
    </location>
</feature>
<evidence type="ECO:0000256" key="5">
    <source>
        <dbReference type="ARBA" id="ARBA00022475"/>
    </source>
</evidence>
<proteinExistence type="inferred from homology"/>
<evidence type="ECO:0000256" key="11">
    <source>
        <dbReference type="ARBA" id="ARBA00023288"/>
    </source>
</evidence>
<evidence type="ECO:0000256" key="1">
    <source>
        <dbReference type="ARBA" id="ARBA00004342"/>
    </source>
</evidence>
<comment type="subcellular location">
    <subcellularLocation>
        <location evidence="1">Cell membrane</location>
        <topology evidence="1">Lipid-anchor</topology>
        <orientation evidence="1">Cytoplasmic side</orientation>
    </subcellularLocation>
</comment>
<dbReference type="Gene3D" id="2.160.20.70">
    <property type="match status" value="1"/>
</dbReference>